<evidence type="ECO:0000313" key="11">
    <source>
        <dbReference type="EMBL" id="BBI35211.1"/>
    </source>
</evidence>
<evidence type="ECO:0000313" key="12">
    <source>
        <dbReference type="Proteomes" id="UP000289856"/>
    </source>
</evidence>
<evidence type="ECO:0000256" key="9">
    <source>
        <dbReference type="RuleBase" id="RU004386"/>
    </source>
</evidence>
<evidence type="ECO:0000256" key="3">
    <source>
        <dbReference type="ARBA" id="ARBA00022438"/>
    </source>
</evidence>
<dbReference type="Gene3D" id="3.40.630.10">
    <property type="entry name" value="Zn peptidases"/>
    <property type="match status" value="1"/>
</dbReference>
<dbReference type="GO" id="GO:0008270">
    <property type="term" value="F:zinc ion binding"/>
    <property type="evidence" value="ECO:0007669"/>
    <property type="project" value="InterPro"/>
</dbReference>
<dbReference type="PANTHER" id="PTHR28570">
    <property type="entry name" value="ASPARTYL AMINOPEPTIDASE"/>
    <property type="match status" value="1"/>
</dbReference>
<name>A0A3T1DAS3_9BACL</name>
<evidence type="ECO:0000256" key="10">
    <source>
        <dbReference type="RuleBase" id="RU004387"/>
    </source>
</evidence>
<dbReference type="GO" id="GO:0008237">
    <property type="term" value="F:metallopeptidase activity"/>
    <property type="evidence" value="ECO:0007669"/>
    <property type="project" value="UniProtKB-KW"/>
</dbReference>
<dbReference type="GO" id="GO:0005737">
    <property type="term" value="C:cytoplasm"/>
    <property type="evidence" value="ECO:0007669"/>
    <property type="project" value="UniProtKB-ARBA"/>
</dbReference>
<keyword evidence="5 9" id="KW-0479">Metal-binding</keyword>
<reference evidence="11 12" key="1">
    <citation type="submission" date="2019-01" db="EMBL/GenBank/DDBJ databases">
        <title>Complete genome sequence of Cohnella hallensis HS21 isolated from Korean fir (Abies koreana) rhizospheric soil.</title>
        <authorList>
            <person name="Jiang L."/>
            <person name="Kang S.W."/>
            <person name="Kim S."/>
            <person name="Jung J."/>
            <person name="Kim C.Y."/>
            <person name="Kim D.H."/>
            <person name="Kim S.W."/>
            <person name="Lee J."/>
        </authorList>
    </citation>
    <scope>NUCLEOTIDE SEQUENCE [LARGE SCALE GENOMIC DNA]</scope>
    <source>
        <strain evidence="11 12">HS21</strain>
    </source>
</reference>
<keyword evidence="6 9" id="KW-0378">Hydrolase</keyword>
<evidence type="ECO:0000256" key="8">
    <source>
        <dbReference type="ARBA" id="ARBA00023049"/>
    </source>
</evidence>
<evidence type="ECO:0000256" key="1">
    <source>
        <dbReference type="ARBA" id="ARBA00001947"/>
    </source>
</evidence>
<dbReference type="Proteomes" id="UP000289856">
    <property type="component" value="Chromosome"/>
</dbReference>
<comment type="similarity">
    <text evidence="2 9">Belongs to the peptidase M18 family.</text>
</comment>
<evidence type="ECO:0000256" key="6">
    <source>
        <dbReference type="ARBA" id="ARBA00022801"/>
    </source>
</evidence>
<dbReference type="EMBL" id="AP019400">
    <property type="protein sequence ID" value="BBI35211.1"/>
    <property type="molecule type" value="Genomic_DNA"/>
</dbReference>
<proteinExistence type="inferred from homology"/>
<keyword evidence="4 9" id="KW-0645">Protease</keyword>
<dbReference type="InterPro" id="IPR023358">
    <property type="entry name" value="Peptidase_M18_dom2"/>
</dbReference>
<dbReference type="Pfam" id="PF02127">
    <property type="entry name" value="Peptidase_M18"/>
    <property type="match status" value="1"/>
</dbReference>
<evidence type="ECO:0000256" key="4">
    <source>
        <dbReference type="ARBA" id="ARBA00022670"/>
    </source>
</evidence>
<keyword evidence="12" id="KW-1185">Reference proteome</keyword>
<dbReference type="PRINTS" id="PR00932">
    <property type="entry name" value="AMINO1PTASE"/>
</dbReference>
<accession>A0A3T1DAS3</accession>
<dbReference type="AlphaFoldDB" id="A0A3T1DAS3"/>
<evidence type="ECO:0000256" key="7">
    <source>
        <dbReference type="ARBA" id="ARBA00022833"/>
    </source>
</evidence>
<dbReference type="Gene3D" id="2.30.250.10">
    <property type="entry name" value="Aminopeptidase i, Domain 2"/>
    <property type="match status" value="1"/>
</dbReference>
<dbReference type="GO" id="GO:0006508">
    <property type="term" value="P:proteolysis"/>
    <property type="evidence" value="ECO:0007669"/>
    <property type="project" value="UniProtKB-KW"/>
</dbReference>
<dbReference type="NCBIfam" id="NF002600">
    <property type="entry name" value="PRK02256.1"/>
    <property type="match status" value="1"/>
</dbReference>
<dbReference type="InterPro" id="IPR001948">
    <property type="entry name" value="Peptidase_M18"/>
</dbReference>
<organism evidence="11 12">
    <name type="scientific">Cohnella abietis</name>
    <dbReference type="NCBI Taxonomy" id="2507935"/>
    <lineage>
        <taxon>Bacteria</taxon>
        <taxon>Bacillati</taxon>
        <taxon>Bacillota</taxon>
        <taxon>Bacilli</taxon>
        <taxon>Bacillales</taxon>
        <taxon>Paenibacillaceae</taxon>
        <taxon>Cohnella</taxon>
    </lineage>
</organism>
<keyword evidence="3 9" id="KW-0031">Aminopeptidase</keyword>
<protein>
    <recommendedName>
        <fullName evidence="10">M18 family aminopeptidase</fullName>
        <ecNumber evidence="10">3.4.11.-</ecNumber>
    </recommendedName>
</protein>
<evidence type="ECO:0000256" key="2">
    <source>
        <dbReference type="ARBA" id="ARBA00008290"/>
    </source>
</evidence>
<evidence type="ECO:0000256" key="5">
    <source>
        <dbReference type="ARBA" id="ARBA00022723"/>
    </source>
</evidence>
<dbReference type="EC" id="3.4.11.-" evidence="10"/>
<keyword evidence="8 9" id="KW-0482">Metalloprotease</keyword>
<dbReference type="SUPFAM" id="SSF53187">
    <property type="entry name" value="Zn-dependent exopeptidases"/>
    <property type="match status" value="1"/>
</dbReference>
<dbReference type="GO" id="GO:0004177">
    <property type="term" value="F:aminopeptidase activity"/>
    <property type="evidence" value="ECO:0007669"/>
    <property type="project" value="UniProtKB-KW"/>
</dbReference>
<dbReference type="KEGG" id="cohn:KCTCHS21_46100"/>
<sequence length="458" mass="50257">MDNLLFKTHDLSQILDEKEIATADAYCEHYKAFLSAAKTERETVSQAIERAEAQGFSIYDSDKALKPGDKIYYNNRGKALILAVIGTEPISSGISIVAAHTDSPRLDIKVNPLYENHNLAYFDTHYYGGIKKYQWTALPLALHGVVVSKDGVTHHINIGEDPTDPIFCITDLLPHLAEEQMKRTGAVVVKGEDLDVLVGSRSLKGATGDELTKLNILKILNEKYGITESDFVSAELEIVPAFPARDIGFDRSLVGAYGQDDRVCTYTALTAILSINQPSFTALTILTDKEEVGSTGNTGAQSSFIRDFIEDITENLHGNIRRVLSNTFCLSADVIATYDPIYPEVTDYRNTAVLNRGVVLSKYRGLRGKVETNDTSAEFMAMVRSIFDEGNVNWQIGEGGKVDAGGGKTIAKFIAANLNVETLDVGVPILSMHAPLEVVSKLDVYMAHRAYSAFFERA</sequence>
<gene>
    <name evidence="11" type="ORF">KCTCHS21_46100</name>
</gene>
<dbReference type="PANTHER" id="PTHR28570:SF2">
    <property type="entry name" value="M18 FAMILY AMINOPEPTIDASE 1-RELATED"/>
    <property type="match status" value="1"/>
</dbReference>
<keyword evidence="7 9" id="KW-0862">Zinc</keyword>
<comment type="cofactor">
    <cofactor evidence="1 10">
        <name>Zn(2+)</name>
        <dbReference type="ChEBI" id="CHEBI:29105"/>
    </cofactor>
</comment>
<dbReference type="SUPFAM" id="SSF101821">
    <property type="entry name" value="Aminopeptidase/glucanase lid domain"/>
    <property type="match status" value="1"/>
</dbReference>